<protein>
    <submittedName>
        <fullName evidence="10">Wzz/FepE/Etk N-terminal domain-containing protein</fullName>
    </submittedName>
</protein>
<keyword evidence="2" id="KW-1003">Cell membrane</keyword>
<evidence type="ECO:0000256" key="6">
    <source>
        <dbReference type="SAM" id="Coils"/>
    </source>
</evidence>
<evidence type="ECO:0000313" key="10">
    <source>
        <dbReference type="EMBL" id="MCJ8502127.1"/>
    </source>
</evidence>
<proteinExistence type="predicted"/>
<evidence type="ECO:0000259" key="9">
    <source>
        <dbReference type="Pfam" id="PF13807"/>
    </source>
</evidence>
<reference evidence="10" key="1">
    <citation type="submission" date="2022-04" db="EMBL/GenBank/DDBJ databases">
        <title>Desulfatitalea alkaliphila sp. nov., a novel anaerobic sulfate-reducing bacterium isolated from terrestrial mud volcano, Taman Peninsula, Russia.</title>
        <authorList>
            <person name="Khomyakova M.A."/>
            <person name="Merkel A.Y."/>
            <person name="Slobodkin A.I."/>
        </authorList>
    </citation>
    <scope>NUCLEOTIDE SEQUENCE</scope>
    <source>
        <strain evidence="10">M08but</strain>
    </source>
</reference>
<evidence type="ECO:0000256" key="7">
    <source>
        <dbReference type="SAM" id="Phobius"/>
    </source>
</evidence>
<accession>A0AA41R301</accession>
<dbReference type="InterPro" id="IPR003856">
    <property type="entry name" value="LPS_length_determ_N"/>
</dbReference>
<gene>
    <name evidence="10" type="ORF">MRX98_16200</name>
</gene>
<dbReference type="RefSeq" id="WP_246912234.1">
    <property type="nucleotide sequence ID" value="NZ_JALJRB010000021.1"/>
</dbReference>
<evidence type="ECO:0000256" key="4">
    <source>
        <dbReference type="ARBA" id="ARBA00022989"/>
    </source>
</evidence>
<comment type="caution">
    <text evidence="10">The sequence shown here is derived from an EMBL/GenBank/DDBJ whole genome shotgun (WGS) entry which is preliminary data.</text>
</comment>
<feature type="transmembrane region" description="Helical" evidence="7">
    <location>
        <begin position="490"/>
        <end position="515"/>
    </location>
</feature>
<feature type="coiled-coil region" evidence="6">
    <location>
        <begin position="335"/>
        <end position="362"/>
    </location>
</feature>
<evidence type="ECO:0000256" key="1">
    <source>
        <dbReference type="ARBA" id="ARBA00004651"/>
    </source>
</evidence>
<keyword evidence="3 7" id="KW-0812">Transmembrane</keyword>
<evidence type="ECO:0000313" key="11">
    <source>
        <dbReference type="Proteomes" id="UP001165427"/>
    </source>
</evidence>
<keyword evidence="6" id="KW-0175">Coiled coil</keyword>
<feature type="domain" description="Tyrosine-protein kinase G-rich" evidence="9">
    <location>
        <begin position="370"/>
        <end position="451"/>
    </location>
</feature>
<keyword evidence="5 7" id="KW-0472">Membrane</keyword>
<organism evidence="10 11">
    <name type="scientific">Desulfatitalea alkaliphila</name>
    <dbReference type="NCBI Taxonomy" id="2929485"/>
    <lineage>
        <taxon>Bacteria</taxon>
        <taxon>Pseudomonadati</taxon>
        <taxon>Thermodesulfobacteriota</taxon>
        <taxon>Desulfobacteria</taxon>
        <taxon>Desulfobacterales</taxon>
        <taxon>Desulfosarcinaceae</taxon>
        <taxon>Desulfatitalea</taxon>
    </lineage>
</organism>
<evidence type="ECO:0000256" key="3">
    <source>
        <dbReference type="ARBA" id="ARBA00022692"/>
    </source>
</evidence>
<comment type="subcellular location">
    <subcellularLocation>
        <location evidence="1">Cell membrane</location>
        <topology evidence="1">Multi-pass membrane protein</topology>
    </subcellularLocation>
</comment>
<feature type="domain" description="Polysaccharide chain length determinant N-terminal" evidence="8">
    <location>
        <begin position="21"/>
        <end position="103"/>
    </location>
</feature>
<dbReference type="GO" id="GO:0005886">
    <property type="term" value="C:plasma membrane"/>
    <property type="evidence" value="ECO:0007669"/>
    <property type="project" value="UniProtKB-SubCell"/>
</dbReference>
<keyword evidence="11" id="KW-1185">Reference proteome</keyword>
<dbReference type="PANTHER" id="PTHR32309">
    <property type="entry name" value="TYROSINE-PROTEIN KINASE"/>
    <property type="match status" value="1"/>
</dbReference>
<dbReference type="EMBL" id="JALJRB010000021">
    <property type="protein sequence ID" value="MCJ8502127.1"/>
    <property type="molecule type" value="Genomic_DNA"/>
</dbReference>
<dbReference type="InterPro" id="IPR050445">
    <property type="entry name" value="Bact_polysacc_biosynth/exp"/>
</dbReference>
<name>A0AA41R301_9BACT</name>
<dbReference type="AlphaFoldDB" id="A0AA41R301"/>
<feature type="coiled-coil region" evidence="6">
    <location>
        <begin position="181"/>
        <end position="251"/>
    </location>
</feature>
<keyword evidence="4 7" id="KW-1133">Transmembrane helix</keyword>
<evidence type="ECO:0000259" key="8">
    <source>
        <dbReference type="Pfam" id="PF02706"/>
    </source>
</evidence>
<evidence type="ECO:0000256" key="2">
    <source>
        <dbReference type="ARBA" id="ARBA00022475"/>
    </source>
</evidence>
<evidence type="ECO:0000256" key="5">
    <source>
        <dbReference type="ARBA" id="ARBA00023136"/>
    </source>
</evidence>
<sequence length="531" mass="59603">MTKKKGAAMMSMPAKITPDLIIDMVVRRRWMILLPLAAALIVGIYLAFTMPRTYEAKTLILVEPQRVPEAFVRSIVTADPGERISTISQQIMSRTNLEKVISDFNLFSEPAQANMFMEDKIAAMRRQISVEVIRDRRGTDAFSIAFKGRDPELVTRVTNGLAGSFINANIVVRESQAAGTSEFLDAELTAMRDRLEILEGNIETYRRTNMGELPEQLDTNLRILDRLQENLSSRQQNLRDARARLSDLTNQASARGPSVVVIGGDRRGDEGGASLQELKAQLDAMRARYTERHPDIQRLIRQIEDLEAREAQRLAADDGSTPPAANVPIEVRAQVSEVRREIQALEREIDELQGQVAYYKRRIENTPRREQELLGLRRDYENIQASYNSLLARKIEADIAVNMERKQKGEQFRVVDPAQVPQRPIAPDVRKMFMMTMALGLAIGGGLVFLTEFVIKPSYRKPEDLEAEYGLPVITAIPRIMRRRDKVLKWANVCASAVFGVVVLGLVGLFGLLTVKGVEPVAALLQKIAVL</sequence>
<feature type="transmembrane region" description="Helical" evidence="7">
    <location>
        <begin position="432"/>
        <end position="455"/>
    </location>
</feature>
<dbReference type="InterPro" id="IPR032807">
    <property type="entry name" value="GNVR"/>
</dbReference>
<dbReference type="GO" id="GO:0004713">
    <property type="term" value="F:protein tyrosine kinase activity"/>
    <property type="evidence" value="ECO:0007669"/>
    <property type="project" value="TreeGrafter"/>
</dbReference>
<dbReference type="Pfam" id="PF13807">
    <property type="entry name" value="GNVR"/>
    <property type="match status" value="1"/>
</dbReference>
<dbReference type="InterPro" id="IPR014345">
    <property type="entry name" value="XrtA_polysacc_chain"/>
</dbReference>
<dbReference type="NCBIfam" id="TIGR03007">
    <property type="entry name" value="pepcterm_ChnLen"/>
    <property type="match status" value="1"/>
</dbReference>
<dbReference type="Pfam" id="PF02706">
    <property type="entry name" value="Wzz"/>
    <property type="match status" value="1"/>
</dbReference>
<dbReference type="PANTHER" id="PTHR32309:SF13">
    <property type="entry name" value="FERRIC ENTEROBACTIN TRANSPORT PROTEIN FEPE"/>
    <property type="match status" value="1"/>
</dbReference>
<dbReference type="Proteomes" id="UP001165427">
    <property type="component" value="Unassembled WGS sequence"/>
</dbReference>